<dbReference type="Proteomes" id="UP001596091">
    <property type="component" value="Unassembled WGS sequence"/>
</dbReference>
<evidence type="ECO:0000313" key="8">
    <source>
        <dbReference type="Proteomes" id="UP001596091"/>
    </source>
</evidence>
<keyword evidence="3 5" id="KW-1133">Transmembrane helix</keyword>
<feature type="transmembrane region" description="Helical" evidence="5">
    <location>
        <begin position="128"/>
        <end position="152"/>
    </location>
</feature>
<keyword evidence="8" id="KW-1185">Reference proteome</keyword>
<evidence type="ECO:0000256" key="3">
    <source>
        <dbReference type="ARBA" id="ARBA00022989"/>
    </source>
</evidence>
<keyword evidence="2 5" id="KW-0812">Transmembrane</keyword>
<dbReference type="Gene3D" id="1.10.287.1260">
    <property type="match status" value="1"/>
</dbReference>
<feature type="domain" description="Mechanosensitive ion channel MscS" evidence="6">
    <location>
        <begin position="225"/>
        <end position="291"/>
    </location>
</feature>
<sequence>MAKTVQHGPRPSWQPESTDAVSRTLCGTRNLIPGDSRVDKLIHYWHGWFLILFLFCTAMVFSNSIHWVVFALVRRKKTTGTSHALGFGIQRYLGAPSRVIFILTCILLIIPFAPQQLNPYLGMLHQGLAIAMVVALGWFVMGSVYVAEAVFLRKYDVTAEDNVRARQVHTQMLMFRRVVISFVAILTLGGVLWTFHDERLWKAGTGLVASAGIASLLLAAAAKSTVANFLAGLQIAITSPIRIDDVVVVQGEWGRIEEINSAYVVVRIWDERRLVVPLSWFIENSFANWTRRSAEILGTAFLYVDYAVPVDDLRAQLQRIVSAAPQWDKRVCGLQVTDLREHTMEIRCLVSSRNSGDNFDLRCIVRERMIAYIRDHYPEAFPRVRLDGPIGAREETPNRPFHQTALPQ</sequence>
<feature type="transmembrane region" description="Helical" evidence="5">
    <location>
        <begin position="201"/>
        <end position="222"/>
    </location>
</feature>
<evidence type="ECO:0000259" key="6">
    <source>
        <dbReference type="Pfam" id="PF00924"/>
    </source>
</evidence>
<keyword evidence="4 5" id="KW-0472">Membrane</keyword>
<dbReference type="Gene3D" id="2.30.30.60">
    <property type="match status" value="1"/>
</dbReference>
<evidence type="ECO:0000256" key="1">
    <source>
        <dbReference type="ARBA" id="ARBA00004370"/>
    </source>
</evidence>
<dbReference type="RefSeq" id="WP_263334150.1">
    <property type="nucleotide sequence ID" value="NZ_JAGSYH010000002.1"/>
</dbReference>
<dbReference type="Pfam" id="PF00924">
    <property type="entry name" value="MS_channel_2nd"/>
    <property type="match status" value="1"/>
</dbReference>
<protein>
    <submittedName>
        <fullName evidence="7">Mechanosensitive ion channel family protein</fullName>
    </submittedName>
</protein>
<feature type="transmembrane region" description="Helical" evidence="5">
    <location>
        <begin position="173"/>
        <end position="195"/>
    </location>
</feature>
<evidence type="ECO:0000256" key="4">
    <source>
        <dbReference type="ARBA" id="ARBA00023136"/>
    </source>
</evidence>
<organism evidence="7 8">
    <name type="scientific">Acidicapsa dinghuensis</name>
    <dbReference type="NCBI Taxonomy" id="2218256"/>
    <lineage>
        <taxon>Bacteria</taxon>
        <taxon>Pseudomonadati</taxon>
        <taxon>Acidobacteriota</taxon>
        <taxon>Terriglobia</taxon>
        <taxon>Terriglobales</taxon>
        <taxon>Acidobacteriaceae</taxon>
        <taxon>Acidicapsa</taxon>
    </lineage>
</organism>
<comment type="caution">
    <text evidence="7">The sequence shown here is derived from an EMBL/GenBank/DDBJ whole genome shotgun (WGS) entry which is preliminary data.</text>
</comment>
<dbReference type="PANTHER" id="PTHR30566">
    <property type="entry name" value="YNAI-RELATED MECHANOSENSITIVE ION CHANNEL"/>
    <property type="match status" value="1"/>
</dbReference>
<dbReference type="InterPro" id="IPR006685">
    <property type="entry name" value="MscS_channel_2nd"/>
</dbReference>
<accession>A0ABW1EAF3</accession>
<evidence type="ECO:0000313" key="7">
    <source>
        <dbReference type="EMBL" id="MFC5861225.1"/>
    </source>
</evidence>
<evidence type="ECO:0000256" key="2">
    <source>
        <dbReference type="ARBA" id="ARBA00022692"/>
    </source>
</evidence>
<dbReference type="InterPro" id="IPR010920">
    <property type="entry name" value="LSM_dom_sf"/>
</dbReference>
<evidence type="ECO:0000256" key="5">
    <source>
        <dbReference type="SAM" id="Phobius"/>
    </source>
</evidence>
<dbReference type="SUPFAM" id="SSF50182">
    <property type="entry name" value="Sm-like ribonucleoproteins"/>
    <property type="match status" value="1"/>
</dbReference>
<dbReference type="InterPro" id="IPR023408">
    <property type="entry name" value="MscS_beta-dom_sf"/>
</dbReference>
<dbReference type="EMBL" id="JBHSPH010000001">
    <property type="protein sequence ID" value="MFC5861225.1"/>
    <property type="molecule type" value="Genomic_DNA"/>
</dbReference>
<dbReference type="PANTHER" id="PTHR30566:SF25">
    <property type="entry name" value="INNER MEMBRANE PROTEIN"/>
    <property type="match status" value="1"/>
</dbReference>
<feature type="transmembrane region" description="Helical" evidence="5">
    <location>
        <begin position="48"/>
        <end position="73"/>
    </location>
</feature>
<gene>
    <name evidence="7" type="ORF">ACFPT7_02850</name>
</gene>
<feature type="transmembrane region" description="Helical" evidence="5">
    <location>
        <begin position="93"/>
        <end position="113"/>
    </location>
</feature>
<comment type="subcellular location">
    <subcellularLocation>
        <location evidence="1">Membrane</location>
    </subcellularLocation>
</comment>
<name>A0ABW1EAF3_9BACT</name>
<reference evidence="8" key="1">
    <citation type="journal article" date="2019" name="Int. J. Syst. Evol. Microbiol.">
        <title>The Global Catalogue of Microorganisms (GCM) 10K type strain sequencing project: providing services to taxonomists for standard genome sequencing and annotation.</title>
        <authorList>
            <consortium name="The Broad Institute Genomics Platform"/>
            <consortium name="The Broad Institute Genome Sequencing Center for Infectious Disease"/>
            <person name="Wu L."/>
            <person name="Ma J."/>
        </authorList>
    </citation>
    <scope>NUCLEOTIDE SEQUENCE [LARGE SCALE GENOMIC DNA]</scope>
    <source>
        <strain evidence="8">JCM 4087</strain>
    </source>
</reference>
<proteinExistence type="predicted"/>